<dbReference type="Proteomes" id="UP001500192">
    <property type="component" value="Unassembled WGS sequence"/>
</dbReference>
<feature type="transmembrane region" description="Helical" evidence="7">
    <location>
        <begin position="415"/>
        <end position="439"/>
    </location>
</feature>
<feature type="transmembrane region" description="Helical" evidence="7">
    <location>
        <begin position="92"/>
        <end position="118"/>
    </location>
</feature>
<evidence type="ECO:0000313" key="10">
    <source>
        <dbReference type="Proteomes" id="UP001500192"/>
    </source>
</evidence>
<feature type="transmembrane region" description="Helical" evidence="7">
    <location>
        <begin position="124"/>
        <end position="142"/>
    </location>
</feature>
<gene>
    <name evidence="9" type="ORF">GCM10023214_76840</name>
</gene>
<dbReference type="Gene3D" id="1.20.1720.10">
    <property type="entry name" value="Multidrug resistance protein D"/>
    <property type="match status" value="1"/>
</dbReference>
<feature type="transmembrane region" description="Helical" evidence="7">
    <location>
        <begin position="154"/>
        <end position="173"/>
    </location>
</feature>
<dbReference type="InterPro" id="IPR020846">
    <property type="entry name" value="MFS_dom"/>
</dbReference>
<sequence length="479" mass="49953">MFVTTDQRTSGAPSSLTLPLRTAWLVLVVVFLADLMDLVDSSIANLAGPSIRADLGGRQVTVQWVLSAYTAAFALGLVTSGRLGDLLGRRRLFLLGMTGFTLTSLACGLAPDAVFLIVARTLQGLFGSVMIPQGLALMKVVFPPQHLRRALMPIGPLMGVATVAGPVLAGWLLHLDLFGSQWRAIFLINVPIGVLAAALAWRVLPRRGGEDPSARLDLTGVGLLTAASALLIVPLIQGRELGWPAWTYVMMGAAVAVFALFVVSERRSGHPVITPSLFRKRSFVVGLAVVAGFYASLSAFVLVINLLLQTGLGWDPLRTGLALIPWALGTAVAVLLSGAVLAEKLGRASLHLGLGIAVVGLLGLWWSTAHWGADVTVAKLAPALLLTGFGSGLVFVPLVDFILGDATTEEVGTGAGLLNAVQQFAGALGVAALGTVFFTKAGHSSFAAAELVFGITAGLNVLTLLLVGLLPRHAQQTHG</sequence>
<evidence type="ECO:0000313" key="9">
    <source>
        <dbReference type="EMBL" id="GAA4670714.1"/>
    </source>
</evidence>
<comment type="caution">
    <text evidence="9">The sequence shown here is derived from an EMBL/GenBank/DDBJ whole genome shotgun (WGS) entry which is preliminary data.</text>
</comment>
<dbReference type="CDD" id="cd17321">
    <property type="entry name" value="MFS_MMR_MDR_like"/>
    <property type="match status" value="1"/>
</dbReference>
<keyword evidence="4 7" id="KW-0812">Transmembrane</keyword>
<dbReference type="PROSITE" id="PS50850">
    <property type="entry name" value="MFS"/>
    <property type="match status" value="1"/>
</dbReference>
<protein>
    <submittedName>
        <fullName evidence="9">MFS transporter</fullName>
    </submittedName>
</protein>
<organism evidence="9 10">
    <name type="scientific">Amycolatopsis dongchuanensis</name>
    <dbReference type="NCBI Taxonomy" id="1070866"/>
    <lineage>
        <taxon>Bacteria</taxon>
        <taxon>Bacillati</taxon>
        <taxon>Actinomycetota</taxon>
        <taxon>Actinomycetes</taxon>
        <taxon>Pseudonocardiales</taxon>
        <taxon>Pseudonocardiaceae</taxon>
        <taxon>Amycolatopsis</taxon>
    </lineage>
</organism>
<dbReference type="SUPFAM" id="SSF103473">
    <property type="entry name" value="MFS general substrate transporter"/>
    <property type="match status" value="1"/>
</dbReference>
<dbReference type="NCBIfam" id="TIGR00711">
    <property type="entry name" value="efflux_EmrB"/>
    <property type="match status" value="1"/>
</dbReference>
<comment type="subcellular location">
    <subcellularLocation>
        <location evidence="1">Cell membrane</location>
        <topology evidence="1">Multi-pass membrane protein</topology>
    </subcellularLocation>
</comment>
<keyword evidence="3" id="KW-1003">Cell membrane</keyword>
<feature type="transmembrane region" description="Helical" evidence="7">
    <location>
        <begin position="12"/>
        <end position="33"/>
    </location>
</feature>
<evidence type="ECO:0000256" key="4">
    <source>
        <dbReference type="ARBA" id="ARBA00022692"/>
    </source>
</evidence>
<feature type="transmembrane region" description="Helical" evidence="7">
    <location>
        <begin position="185"/>
        <end position="204"/>
    </location>
</feature>
<evidence type="ECO:0000256" key="1">
    <source>
        <dbReference type="ARBA" id="ARBA00004651"/>
    </source>
</evidence>
<reference evidence="10" key="1">
    <citation type="journal article" date="2019" name="Int. J. Syst. Evol. Microbiol.">
        <title>The Global Catalogue of Microorganisms (GCM) 10K type strain sequencing project: providing services to taxonomists for standard genome sequencing and annotation.</title>
        <authorList>
            <consortium name="The Broad Institute Genomics Platform"/>
            <consortium name="The Broad Institute Genome Sequencing Center for Infectious Disease"/>
            <person name="Wu L."/>
            <person name="Ma J."/>
        </authorList>
    </citation>
    <scope>NUCLEOTIDE SEQUENCE [LARGE SCALE GENOMIC DNA]</scope>
    <source>
        <strain evidence="10">JCM 18054</strain>
    </source>
</reference>
<keyword evidence="6 7" id="KW-0472">Membrane</keyword>
<feature type="transmembrane region" description="Helical" evidence="7">
    <location>
        <begin position="216"/>
        <end position="237"/>
    </location>
</feature>
<dbReference type="InterPro" id="IPR011701">
    <property type="entry name" value="MFS"/>
</dbReference>
<evidence type="ECO:0000259" key="8">
    <source>
        <dbReference type="PROSITE" id="PS50850"/>
    </source>
</evidence>
<feature type="transmembrane region" description="Helical" evidence="7">
    <location>
        <begin position="349"/>
        <end position="368"/>
    </location>
</feature>
<name>A0ABP8VU79_9PSEU</name>
<dbReference type="Pfam" id="PF07690">
    <property type="entry name" value="MFS_1"/>
    <property type="match status" value="1"/>
</dbReference>
<keyword evidence="10" id="KW-1185">Reference proteome</keyword>
<accession>A0ABP8VU79</accession>
<dbReference type="PANTHER" id="PTHR42718">
    <property type="entry name" value="MAJOR FACILITATOR SUPERFAMILY MULTIDRUG TRANSPORTER MFSC"/>
    <property type="match status" value="1"/>
</dbReference>
<feature type="transmembrane region" description="Helical" evidence="7">
    <location>
        <begin position="283"/>
        <end position="308"/>
    </location>
</feature>
<feature type="transmembrane region" description="Helical" evidence="7">
    <location>
        <begin position="243"/>
        <end position="263"/>
    </location>
</feature>
<dbReference type="EMBL" id="BAABIB010000169">
    <property type="protein sequence ID" value="GAA4670714.1"/>
    <property type="molecule type" value="Genomic_DNA"/>
</dbReference>
<proteinExistence type="predicted"/>
<dbReference type="Gene3D" id="1.20.1250.20">
    <property type="entry name" value="MFS general substrate transporter like domains"/>
    <property type="match status" value="1"/>
</dbReference>
<evidence type="ECO:0000256" key="3">
    <source>
        <dbReference type="ARBA" id="ARBA00022475"/>
    </source>
</evidence>
<evidence type="ECO:0000256" key="7">
    <source>
        <dbReference type="SAM" id="Phobius"/>
    </source>
</evidence>
<feature type="transmembrane region" description="Helical" evidence="7">
    <location>
        <begin position="320"/>
        <end position="342"/>
    </location>
</feature>
<keyword evidence="2" id="KW-0813">Transport</keyword>
<dbReference type="PANTHER" id="PTHR42718:SF39">
    <property type="entry name" value="ACTINORHODIN TRANSPORTER-RELATED"/>
    <property type="match status" value="1"/>
</dbReference>
<dbReference type="InterPro" id="IPR004638">
    <property type="entry name" value="EmrB-like"/>
</dbReference>
<feature type="transmembrane region" description="Helical" evidence="7">
    <location>
        <begin position="451"/>
        <end position="470"/>
    </location>
</feature>
<evidence type="ECO:0000256" key="2">
    <source>
        <dbReference type="ARBA" id="ARBA00022448"/>
    </source>
</evidence>
<feature type="domain" description="Major facilitator superfamily (MFS) profile" evidence="8">
    <location>
        <begin position="26"/>
        <end position="475"/>
    </location>
</feature>
<feature type="transmembrane region" description="Helical" evidence="7">
    <location>
        <begin position="380"/>
        <end position="403"/>
    </location>
</feature>
<feature type="transmembrane region" description="Helical" evidence="7">
    <location>
        <begin position="62"/>
        <end position="80"/>
    </location>
</feature>
<evidence type="ECO:0000256" key="6">
    <source>
        <dbReference type="ARBA" id="ARBA00023136"/>
    </source>
</evidence>
<evidence type="ECO:0000256" key="5">
    <source>
        <dbReference type="ARBA" id="ARBA00022989"/>
    </source>
</evidence>
<dbReference type="InterPro" id="IPR036259">
    <property type="entry name" value="MFS_trans_sf"/>
</dbReference>
<keyword evidence="5 7" id="KW-1133">Transmembrane helix</keyword>